<dbReference type="InterPro" id="IPR011009">
    <property type="entry name" value="Kinase-like_dom_sf"/>
</dbReference>
<evidence type="ECO:0000256" key="2">
    <source>
        <dbReference type="ARBA" id="ARBA00022679"/>
    </source>
</evidence>
<dbReference type="PROSITE" id="PS51158">
    <property type="entry name" value="ALPHA_KINASE"/>
    <property type="match status" value="1"/>
</dbReference>
<gene>
    <name evidence="5" type="ORF">PILCRDRAFT_69005</name>
</gene>
<dbReference type="Proteomes" id="UP000054166">
    <property type="component" value="Unassembled WGS sequence"/>
</dbReference>
<evidence type="ECO:0000256" key="1">
    <source>
        <dbReference type="ARBA" id="ARBA00022527"/>
    </source>
</evidence>
<name>A0A0C3BCF4_PILCF</name>
<reference evidence="6" key="2">
    <citation type="submission" date="2015-01" db="EMBL/GenBank/DDBJ databases">
        <title>Evolutionary Origins and Diversification of the Mycorrhizal Mutualists.</title>
        <authorList>
            <consortium name="DOE Joint Genome Institute"/>
            <consortium name="Mycorrhizal Genomics Consortium"/>
            <person name="Kohler A."/>
            <person name="Kuo A."/>
            <person name="Nagy L.G."/>
            <person name="Floudas D."/>
            <person name="Copeland A."/>
            <person name="Barry K.W."/>
            <person name="Cichocki N."/>
            <person name="Veneault-Fourrey C."/>
            <person name="LaButti K."/>
            <person name="Lindquist E.A."/>
            <person name="Lipzen A."/>
            <person name="Lundell T."/>
            <person name="Morin E."/>
            <person name="Murat C."/>
            <person name="Riley R."/>
            <person name="Ohm R."/>
            <person name="Sun H."/>
            <person name="Tunlid A."/>
            <person name="Henrissat B."/>
            <person name="Grigoriev I.V."/>
            <person name="Hibbett D.S."/>
            <person name="Martin F."/>
        </authorList>
    </citation>
    <scope>NUCLEOTIDE SEQUENCE [LARGE SCALE GENOMIC DNA]</scope>
    <source>
        <strain evidence="6">F 1598</strain>
    </source>
</reference>
<dbReference type="GO" id="GO:0005524">
    <property type="term" value="F:ATP binding"/>
    <property type="evidence" value="ECO:0007669"/>
    <property type="project" value="InterPro"/>
</dbReference>
<dbReference type="InterPro" id="IPR004166">
    <property type="entry name" value="a-kinase_dom"/>
</dbReference>
<dbReference type="EMBL" id="KN832989">
    <property type="protein sequence ID" value="KIM83988.1"/>
    <property type="molecule type" value="Genomic_DNA"/>
</dbReference>
<dbReference type="InParanoid" id="A0A0C3BCF4"/>
<keyword evidence="2" id="KW-0808">Transferase</keyword>
<sequence>SEDNVKSLLQTEYKLLCMVNCIKKHFDQWVQECHVTKIPKFSFNFNQSIFGYLHNLRESSGGHLPYKHFIVTPLLPCNKLNAGIQKFTGNNDIAIHAFTHFSLIYTKHTHLFCDLQGLYDHNRNMCLIDPQCHT</sequence>
<keyword evidence="6" id="KW-1185">Reference proteome</keyword>
<dbReference type="GO" id="GO:0004674">
    <property type="term" value="F:protein serine/threonine kinase activity"/>
    <property type="evidence" value="ECO:0007669"/>
    <property type="project" value="UniProtKB-KW"/>
</dbReference>
<dbReference type="SUPFAM" id="SSF56112">
    <property type="entry name" value="Protein kinase-like (PK-like)"/>
    <property type="match status" value="1"/>
</dbReference>
<organism evidence="5 6">
    <name type="scientific">Piloderma croceum (strain F 1598)</name>
    <dbReference type="NCBI Taxonomy" id="765440"/>
    <lineage>
        <taxon>Eukaryota</taxon>
        <taxon>Fungi</taxon>
        <taxon>Dikarya</taxon>
        <taxon>Basidiomycota</taxon>
        <taxon>Agaricomycotina</taxon>
        <taxon>Agaricomycetes</taxon>
        <taxon>Agaricomycetidae</taxon>
        <taxon>Atheliales</taxon>
        <taxon>Atheliaceae</taxon>
        <taxon>Piloderma</taxon>
    </lineage>
</organism>
<feature type="non-terminal residue" evidence="5">
    <location>
        <position position="1"/>
    </location>
</feature>
<dbReference type="OrthoDB" id="301415at2759"/>
<keyword evidence="3" id="KW-0418">Kinase</keyword>
<evidence type="ECO:0000313" key="5">
    <source>
        <dbReference type="EMBL" id="KIM83988.1"/>
    </source>
</evidence>
<dbReference type="Gene3D" id="3.20.200.10">
    <property type="entry name" value="MHCK/EF2 kinase"/>
    <property type="match status" value="1"/>
</dbReference>
<evidence type="ECO:0000313" key="6">
    <source>
        <dbReference type="Proteomes" id="UP000054166"/>
    </source>
</evidence>
<dbReference type="AlphaFoldDB" id="A0A0C3BCF4"/>
<feature type="domain" description="Alpha-type protein kinase" evidence="4">
    <location>
        <begin position="1"/>
        <end position="134"/>
    </location>
</feature>
<evidence type="ECO:0000256" key="3">
    <source>
        <dbReference type="ARBA" id="ARBA00022777"/>
    </source>
</evidence>
<proteinExistence type="predicted"/>
<reference evidence="5 6" key="1">
    <citation type="submission" date="2014-04" db="EMBL/GenBank/DDBJ databases">
        <authorList>
            <consortium name="DOE Joint Genome Institute"/>
            <person name="Kuo A."/>
            <person name="Tarkka M."/>
            <person name="Buscot F."/>
            <person name="Kohler A."/>
            <person name="Nagy L.G."/>
            <person name="Floudas D."/>
            <person name="Copeland A."/>
            <person name="Barry K.W."/>
            <person name="Cichocki N."/>
            <person name="Veneault-Fourrey C."/>
            <person name="LaButti K."/>
            <person name="Lindquist E.A."/>
            <person name="Lipzen A."/>
            <person name="Lundell T."/>
            <person name="Morin E."/>
            <person name="Murat C."/>
            <person name="Sun H."/>
            <person name="Tunlid A."/>
            <person name="Henrissat B."/>
            <person name="Grigoriev I.V."/>
            <person name="Hibbett D.S."/>
            <person name="Martin F."/>
            <person name="Nordberg H.P."/>
            <person name="Cantor M.N."/>
            <person name="Hua S.X."/>
        </authorList>
    </citation>
    <scope>NUCLEOTIDE SEQUENCE [LARGE SCALE GENOMIC DNA]</scope>
    <source>
        <strain evidence="5 6">F 1598</strain>
    </source>
</reference>
<keyword evidence="1" id="KW-0723">Serine/threonine-protein kinase</keyword>
<dbReference type="HOGENOM" id="CLU_150161_0_0_1"/>
<evidence type="ECO:0000259" key="4">
    <source>
        <dbReference type="PROSITE" id="PS51158"/>
    </source>
</evidence>
<protein>
    <recommendedName>
        <fullName evidence="4">Alpha-type protein kinase domain-containing protein</fullName>
    </recommendedName>
</protein>
<dbReference type="Pfam" id="PF02816">
    <property type="entry name" value="Alpha_kinase"/>
    <property type="match status" value="1"/>
</dbReference>
<accession>A0A0C3BCF4</accession>